<dbReference type="SUPFAM" id="SSF103515">
    <property type="entry name" value="Autotransporter"/>
    <property type="match status" value="1"/>
</dbReference>
<dbReference type="Proteomes" id="UP000183447">
    <property type="component" value="Unassembled WGS sequence"/>
</dbReference>
<accession>A0A1K2I2U1</accession>
<dbReference type="InterPro" id="IPR036709">
    <property type="entry name" value="Autotransporte_beta_dom_sf"/>
</dbReference>
<organism evidence="2 3">
    <name type="scientific">Devosia enhydra</name>
    <dbReference type="NCBI Taxonomy" id="665118"/>
    <lineage>
        <taxon>Bacteria</taxon>
        <taxon>Pseudomonadati</taxon>
        <taxon>Pseudomonadota</taxon>
        <taxon>Alphaproteobacteria</taxon>
        <taxon>Hyphomicrobiales</taxon>
        <taxon>Devosiaceae</taxon>
        <taxon>Devosia</taxon>
    </lineage>
</organism>
<sequence>MNRRSDGLRVSTVSLSSVALLSSASLAALMLGVAPLRADDACVLSAGVLTCSGDQSDGIRRLEGSTRFDTLVVNSLNRDIAPAEYSGIRIDWDDPIAAEVDTGSFAIRAGGQGASGIVLNNYGTGGASLDFKGTVVSSKGAGIKIMAPGDASYIGTGSVSSDGTGITVKSESDGSASLDHTGAITSQTGSGVLVTGSDDVFVKTRGVIEADDNAIFAKSYGNDQSTVTVDHAQGSLTSYSGYGIYALSAFDGVTVTVVGDISSMADGIYAKAAGVAGDAIVSSTGTIISDAGLGIYALSAYGKTSVTSRGNVTSFYSGIYAKADSSADAVIDSEGDVLSETEAGLVAISANGNAKIDSTGAVTAELDGLYARANGDVTIDTNGAISSTNGRGIDAESGNGGVVVTSVGAIGAKLEAIRVKTGSNDVTELASVNSTGNLKSSADRGIEVIAAHQSIDIVSRGAIQSALEGIHATAGGDSATISIDTIGAITSSNDIGIFAEAAKGGVEIVSQGSIGSRKAGIHAVTGSDTASVSVDTDGNITSLDGVGIYAKSARGSVDVQSEGVIAAKQSGIHAESGGDEDAEVTVTNIGKITSTNAYGIFATAARLKVSVDNTGEIVSKKDGIRAISTGGSVEVDQTGDISVTEGAGIYAYNTGDTVSVIMDGDITGGAYGIFGMNEVTDVSITFKADGTISGASEAGVYLYGITTTSFDNYGTIDGGAGVVVETDGWATNTVNNYGTMIGDFDMVKGLTNRLNNMSTGLMELGTAVTLNSAGILTNAGTVAPGGNGVITTTVLTGNFVQTGTGLMNMDVDFLTNEADLIDVSGTATLAGRLGIVVADVGDLVPMTFTLLTSQSYGTPDLDFEHNLVLTNIALDADVLFEGGTDVRVRVNGLDFGGGPDTSGFNTDITDALTSSFEQGSPDLAPLFTALVNIQDVEEYAEAIEQLSPEITSQSNGGTPSSVPGFADRLLSCRVQDGAYAFNAEGECVWMSSSATRFDRDATADSLSYRQTAMALSAGAQKAFSPEIRIGGAVGYVHSSGANSGGSTARSDRLQAGVVVKYDREATLLAAGLTAGIGATDTTRLVTIGNLSETLEGESTNGFVAARLHAAHTFASKTAYLKPLVDLDLIGTSYGGVVETGGSSALAIDASTHLTAILAPALEIGGEFDVGMGAVARPFVRGGVSYSSNPDIVTTARFAGGSPDSFTTTSNSDALLGKLSVGVDFVSENNASMRFYYDGAYGETTRQHSVGMKASVAF</sequence>
<dbReference type="InterPro" id="IPR005546">
    <property type="entry name" value="Autotransporte_beta"/>
</dbReference>
<evidence type="ECO:0000313" key="2">
    <source>
        <dbReference type="EMBL" id="SFZ86706.1"/>
    </source>
</evidence>
<dbReference type="AlphaFoldDB" id="A0A1K2I2U1"/>
<dbReference type="EMBL" id="FPKU01000004">
    <property type="protein sequence ID" value="SFZ86706.1"/>
    <property type="molecule type" value="Genomic_DNA"/>
</dbReference>
<dbReference type="PROSITE" id="PS51208">
    <property type="entry name" value="AUTOTRANSPORTER"/>
    <property type="match status" value="1"/>
</dbReference>
<gene>
    <name evidence="2" type="ORF">SAMN02983003_3900</name>
</gene>
<reference evidence="2 3" key="1">
    <citation type="submission" date="2016-11" db="EMBL/GenBank/DDBJ databases">
        <authorList>
            <person name="Jaros S."/>
            <person name="Januszkiewicz K."/>
            <person name="Wedrychowicz H."/>
        </authorList>
    </citation>
    <scope>NUCLEOTIDE SEQUENCE [LARGE SCALE GENOMIC DNA]</scope>
    <source>
        <strain evidence="2 3">ATCC 23634</strain>
    </source>
</reference>
<evidence type="ECO:0000259" key="1">
    <source>
        <dbReference type="PROSITE" id="PS51208"/>
    </source>
</evidence>
<proteinExistence type="predicted"/>
<dbReference type="SMART" id="SM00869">
    <property type="entry name" value="Autotransporter"/>
    <property type="match status" value="1"/>
</dbReference>
<keyword evidence="3" id="KW-1185">Reference proteome</keyword>
<dbReference type="Pfam" id="PF03797">
    <property type="entry name" value="Autotransporter"/>
    <property type="match status" value="1"/>
</dbReference>
<dbReference type="Gene3D" id="2.40.128.130">
    <property type="entry name" value="Autotransporter beta-domain"/>
    <property type="match status" value="1"/>
</dbReference>
<dbReference type="STRING" id="665118.SAMN02983003_3900"/>
<name>A0A1K2I2U1_9HYPH</name>
<dbReference type="RefSeq" id="WP_072346636.1">
    <property type="nucleotide sequence ID" value="NZ_FPKU01000004.1"/>
</dbReference>
<evidence type="ECO:0000313" key="3">
    <source>
        <dbReference type="Proteomes" id="UP000183447"/>
    </source>
</evidence>
<feature type="domain" description="Autotransporter" evidence="1">
    <location>
        <begin position="981"/>
        <end position="1257"/>
    </location>
</feature>
<protein>
    <submittedName>
        <fullName evidence="2">Uncharacterized conserved protein, contains a C-terminal beta-barrel porin domain</fullName>
    </submittedName>
</protein>